<keyword evidence="4" id="KW-0520">NAD</keyword>
<dbReference type="InterPro" id="IPR027417">
    <property type="entry name" value="P-loop_NTPase"/>
</dbReference>
<evidence type="ECO:0000259" key="6">
    <source>
        <dbReference type="PROSITE" id="PS50104"/>
    </source>
</evidence>
<protein>
    <recommendedName>
        <fullName evidence="6">TIR domain-containing protein</fullName>
    </recommendedName>
</protein>
<dbReference type="EMBL" id="OIVN01004395">
    <property type="protein sequence ID" value="SPD17105.1"/>
    <property type="molecule type" value="Genomic_DNA"/>
</dbReference>
<name>A0A2N9HYG1_FAGSY</name>
<dbReference type="GO" id="GO:0006952">
    <property type="term" value="P:defense response"/>
    <property type="evidence" value="ECO:0007669"/>
    <property type="project" value="UniProtKB-KW"/>
</dbReference>
<dbReference type="Pfam" id="PF23598">
    <property type="entry name" value="LRR_14"/>
    <property type="match status" value="2"/>
</dbReference>
<feature type="compositionally biased region" description="Basic and acidic residues" evidence="5">
    <location>
        <begin position="1256"/>
        <end position="1267"/>
    </location>
</feature>
<feature type="region of interest" description="Disordered" evidence="5">
    <location>
        <begin position="1101"/>
        <end position="1159"/>
    </location>
</feature>
<evidence type="ECO:0000256" key="4">
    <source>
        <dbReference type="ARBA" id="ARBA00023027"/>
    </source>
</evidence>
<keyword evidence="3" id="KW-0611">Plant defense</keyword>
<proteinExistence type="predicted"/>
<gene>
    <name evidence="7" type="ORF">FSB_LOCUS44987</name>
</gene>
<dbReference type="Gene3D" id="3.40.50.10140">
    <property type="entry name" value="Toll/interleukin-1 receptor homology (TIR) domain"/>
    <property type="match status" value="1"/>
</dbReference>
<dbReference type="InterPro" id="IPR000157">
    <property type="entry name" value="TIR_dom"/>
</dbReference>
<dbReference type="Gene3D" id="3.80.10.10">
    <property type="entry name" value="Ribonuclease Inhibitor"/>
    <property type="match status" value="3"/>
</dbReference>
<dbReference type="SMART" id="SM00369">
    <property type="entry name" value="LRR_TYP"/>
    <property type="match status" value="6"/>
</dbReference>
<dbReference type="Pfam" id="PF23282">
    <property type="entry name" value="WHD_ROQ1"/>
    <property type="match status" value="1"/>
</dbReference>
<dbReference type="InterPro" id="IPR001611">
    <property type="entry name" value="Leu-rich_rpt"/>
</dbReference>
<dbReference type="PANTHER" id="PTHR11017">
    <property type="entry name" value="LEUCINE-RICH REPEAT-CONTAINING PROTEIN"/>
    <property type="match status" value="1"/>
</dbReference>
<dbReference type="PRINTS" id="PR00364">
    <property type="entry name" value="DISEASERSIST"/>
</dbReference>
<dbReference type="InterPro" id="IPR044974">
    <property type="entry name" value="Disease_R_plants"/>
</dbReference>
<feature type="domain" description="TIR" evidence="6">
    <location>
        <begin position="21"/>
        <end position="188"/>
    </location>
</feature>
<dbReference type="SUPFAM" id="SSF52058">
    <property type="entry name" value="L domain-like"/>
    <property type="match status" value="2"/>
</dbReference>
<dbReference type="InterPro" id="IPR042197">
    <property type="entry name" value="Apaf_helical"/>
</dbReference>
<evidence type="ECO:0000256" key="1">
    <source>
        <dbReference type="ARBA" id="ARBA00022614"/>
    </source>
</evidence>
<evidence type="ECO:0000256" key="2">
    <source>
        <dbReference type="ARBA" id="ARBA00022737"/>
    </source>
</evidence>
<evidence type="ECO:0000256" key="5">
    <source>
        <dbReference type="SAM" id="MobiDB-lite"/>
    </source>
</evidence>
<dbReference type="InterPro" id="IPR036390">
    <property type="entry name" value="WH_DNA-bd_sf"/>
</dbReference>
<dbReference type="InterPro" id="IPR002182">
    <property type="entry name" value="NB-ARC"/>
</dbReference>
<dbReference type="InterPro" id="IPR003591">
    <property type="entry name" value="Leu-rich_rpt_typical-subtyp"/>
</dbReference>
<dbReference type="Pfam" id="PF00931">
    <property type="entry name" value="NB-ARC"/>
    <property type="match status" value="1"/>
</dbReference>
<keyword evidence="2" id="KW-0677">Repeat</keyword>
<dbReference type="SUPFAM" id="SSF52540">
    <property type="entry name" value="P-loop containing nucleoside triphosphate hydrolases"/>
    <property type="match status" value="1"/>
</dbReference>
<dbReference type="Pfam" id="PF13855">
    <property type="entry name" value="LRR_8"/>
    <property type="match status" value="1"/>
</dbReference>
<dbReference type="PANTHER" id="PTHR11017:SF573">
    <property type="entry name" value="ADP-RIBOSYL CYCLASE_CYCLIC ADP-RIBOSE HYDROLASE"/>
    <property type="match status" value="1"/>
</dbReference>
<sequence>MALMGVTASSSFPSSSSTARWKYDVFLSFRGEDTRKTFTDLIYDALRQKGINTFKDDKDLEKGETISQELSKAIEESRSAIVILSKNYASSTWCLDELTKIIHCKEEMGMRVLPVFYDVEPSDVRKQLGTFAQAFIEHEERFKEKVKLWRAALSHVGNLAGWTVINSYLSEVIQSIVGQISRNLTYEFSDIIEDFVGMDSRVVELESCLAVGDTYEGILVIKRRLRSKRILLVLDDVNHPKQLEMLVGKRDWFGLGSRIIITTRNVHLLETHQVDEIYEIKGLNDEEARRLFCLKAFKKEHVPIDYLELSKDFLSHAGGLPLALEVLGSFLFGRSIVQWESALKRLKEIPNGEVLQVLQISFDGLENPEKEIFRHIACFFNHEKKDHVIEILIILGHHAHIGLKELIDKSLLKVLDNDILWMHDLLEEMGRHIVRQECPNEPGKRSRLWLYKDIDNMLKRNTGTEAVRAIDVRNKYREENKVDWNPEAFSKLCNLEFLRIRNICLKHGPQDLPNNLRILDWSKYPSKCLPVSFHPNELVQLHLPHSNIERLWIGMKICDQLKFIDLTNSSNLIEIPDVTGIPNLEKLILESCSNLQELHPSTRIHKKLILLDLKWCTKLSRLPSRFEMESLVTLYLDGCSNVTKIPEFEGNMGCLQHLSLFDIAITELPSSVERLTGLIVLNLSYCKHLVCLPSTICNVKSLEILDLLGCSKLDDLPENLGNLEGLFDLDLTGTAIKELPSSIGHLTRLFRLKIGDCKDLLCLPNTICNLKSLHKLALFGCSKLDDLPENLGILEGLTDLDLSGTAIKELPSSIGHLTSLTNLKIRKCKDLLCLPSTICNLKSLQDLDLSGCSKLENLPENIGNVKGLRTLVLSGTTIKNVPSSIVLLENLSHLHFKKPAYSFDPNSTSHGLVGLTLPSLSGLTSLTVLDLSDCNIWEIPNDIGCLSSLYNLDLSGNNFDSLPESIFELPHLRWVDLEGCKRLRALPDILSTPCHVNVNYCTSITLKKLPIERNPRGYIGLFTLHCLNCFKLMENIQGQRCPVVDRACMIMPGNEIPKWFSNERFSYESTGCTVNIQMPSYRYDGWSIAICVLFDIDPDDSDDSEDGTVQQQQHHHDPDDSAAEGTRNKRSHDEDDGAGPSGEGYSNEEQQPKRTTTYKKRNHGSTKFFVFIDYLFLCIFFGISADGTPSIEDQKALNARLCTQESVREGFKNASIACVSSAVPTVWEEALSQIGANGLGQLEIEISTESMEVEKIGPQKVLETSESHDEDDGAGLSGEDYSIEEPQPKRIQRL</sequence>
<organism evidence="7">
    <name type="scientific">Fagus sylvatica</name>
    <name type="common">Beechnut</name>
    <dbReference type="NCBI Taxonomy" id="28930"/>
    <lineage>
        <taxon>Eukaryota</taxon>
        <taxon>Viridiplantae</taxon>
        <taxon>Streptophyta</taxon>
        <taxon>Embryophyta</taxon>
        <taxon>Tracheophyta</taxon>
        <taxon>Spermatophyta</taxon>
        <taxon>Magnoliopsida</taxon>
        <taxon>eudicotyledons</taxon>
        <taxon>Gunneridae</taxon>
        <taxon>Pentapetalae</taxon>
        <taxon>rosids</taxon>
        <taxon>fabids</taxon>
        <taxon>Fagales</taxon>
        <taxon>Fagaceae</taxon>
        <taxon>Fagus</taxon>
    </lineage>
</organism>
<dbReference type="GO" id="GO:0007165">
    <property type="term" value="P:signal transduction"/>
    <property type="evidence" value="ECO:0007669"/>
    <property type="project" value="InterPro"/>
</dbReference>
<dbReference type="GO" id="GO:0051707">
    <property type="term" value="P:response to other organism"/>
    <property type="evidence" value="ECO:0007669"/>
    <property type="project" value="UniProtKB-ARBA"/>
</dbReference>
<dbReference type="FunFam" id="3.40.50.10140:FF:000007">
    <property type="entry name" value="Disease resistance protein (TIR-NBS-LRR class)"/>
    <property type="match status" value="1"/>
</dbReference>
<dbReference type="InterPro" id="IPR058192">
    <property type="entry name" value="WHD_ROQ1-like"/>
</dbReference>
<dbReference type="GO" id="GO:0043531">
    <property type="term" value="F:ADP binding"/>
    <property type="evidence" value="ECO:0007669"/>
    <property type="project" value="InterPro"/>
</dbReference>
<dbReference type="PROSITE" id="PS50104">
    <property type="entry name" value="TIR"/>
    <property type="match status" value="1"/>
</dbReference>
<dbReference type="Gene3D" id="1.10.8.430">
    <property type="entry name" value="Helical domain of apoptotic protease-activating factors"/>
    <property type="match status" value="1"/>
</dbReference>
<feature type="region of interest" description="Disordered" evidence="5">
    <location>
        <begin position="1256"/>
        <end position="1294"/>
    </location>
</feature>
<dbReference type="PROSITE" id="PS51450">
    <property type="entry name" value="LRR"/>
    <property type="match status" value="2"/>
</dbReference>
<dbReference type="InterPro" id="IPR035897">
    <property type="entry name" value="Toll_tir_struct_dom_sf"/>
</dbReference>
<dbReference type="SUPFAM" id="SSF52200">
    <property type="entry name" value="Toll/Interleukin receptor TIR domain"/>
    <property type="match status" value="1"/>
</dbReference>
<keyword evidence="1" id="KW-0433">Leucine-rich repeat</keyword>
<dbReference type="InterPro" id="IPR055414">
    <property type="entry name" value="LRR_R13L4/SHOC2-like"/>
</dbReference>
<accession>A0A2N9HYG1</accession>
<dbReference type="Pfam" id="PF01582">
    <property type="entry name" value="TIR"/>
    <property type="match status" value="1"/>
</dbReference>
<evidence type="ECO:0000313" key="7">
    <source>
        <dbReference type="EMBL" id="SPD17105.1"/>
    </source>
</evidence>
<dbReference type="SUPFAM" id="SSF46785">
    <property type="entry name" value="Winged helix' DNA-binding domain"/>
    <property type="match status" value="1"/>
</dbReference>
<evidence type="ECO:0000256" key="3">
    <source>
        <dbReference type="ARBA" id="ARBA00022821"/>
    </source>
</evidence>
<dbReference type="SMART" id="SM00255">
    <property type="entry name" value="TIR"/>
    <property type="match status" value="1"/>
</dbReference>
<dbReference type="InterPro" id="IPR032675">
    <property type="entry name" value="LRR_dom_sf"/>
</dbReference>
<reference evidence="7" key="1">
    <citation type="submission" date="2018-02" db="EMBL/GenBank/DDBJ databases">
        <authorList>
            <person name="Cohen D.B."/>
            <person name="Kent A.D."/>
        </authorList>
    </citation>
    <scope>NUCLEOTIDE SEQUENCE</scope>
</reference>